<accession>A0ABR1G464</accession>
<evidence type="ECO:0000256" key="1">
    <source>
        <dbReference type="SAM" id="Phobius"/>
    </source>
</evidence>
<feature type="transmembrane region" description="Helical" evidence="1">
    <location>
        <begin position="122"/>
        <end position="144"/>
    </location>
</feature>
<feature type="transmembrane region" description="Helical" evidence="1">
    <location>
        <begin position="321"/>
        <end position="339"/>
    </location>
</feature>
<sequence length="483" mass="53579">MEVTPVEAFDDTDGAARAQLNDSDGAARARLKAELKAEILAELDAQELRGPELLDVARSIKPTIMGEMGGSSVMRKRLSTMARVETGEDKVPSFQPLHERTDASYYFRVETMVLYDPTTWRVAMHWVLVCLSVLLQLLALQTVWQALWYPFDFMKWGLSVDEARRYFHSGIAFPASYRKLFHYADDSSLMGVPIIVFGPLFFCVFVLVMSTTDEEASCKAGYLLLRREVAAADARTAKVRLVACYLLHVVRLSLVCLATAFVLEIDEVIFVVMPSHNFYGVEHADHRSRYARRLRLARNRFRDAVAAVERAPRSLRSLYDATSWLFPLGVGGCVFQITLLMQHYTSRSYNWLVYGLLAVILVDLEIAVFVVAADGGESSKVRDAAVATGGGGAGGPRAAAASLAWLLFTGAVLVVARIVVVRWVLGNLLPFGMSAASLPLDFWDSVDPTPNRPEDRYDYDYDYGEAAYGNGADYAYGGDYYAG</sequence>
<reference evidence="2 3" key="1">
    <citation type="submission" date="2024-03" db="EMBL/GenBank/DDBJ databases">
        <title>Aureococcus anophagefferens CCMP1851 and Kratosvirus quantuckense: Draft genome of a second virus-susceptible host strain in the model system.</title>
        <authorList>
            <person name="Chase E."/>
            <person name="Truchon A.R."/>
            <person name="Schepens W."/>
            <person name="Wilhelm S.W."/>
        </authorList>
    </citation>
    <scope>NUCLEOTIDE SEQUENCE [LARGE SCALE GENOMIC DNA]</scope>
    <source>
        <strain evidence="2 3">CCMP1851</strain>
    </source>
</reference>
<feature type="transmembrane region" description="Helical" evidence="1">
    <location>
        <begin position="351"/>
        <end position="373"/>
    </location>
</feature>
<proteinExistence type="predicted"/>
<evidence type="ECO:0000313" key="3">
    <source>
        <dbReference type="Proteomes" id="UP001363151"/>
    </source>
</evidence>
<gene>
    <name evidence="2" type="ORF">SO694_00084184</name>
</gene>
<keyword evidence="1" id="KW-0472">Membrane</keyword>
<keyword evidence="1" id="KW-1133">Transmembrane helix</keyword>
<keyword evidence="3" id="KW-1185">Reference proteome</keyword>
<keyword evidence="1" id="KW-0812">Transmembrane</keyword>
<feature type="transmembrane region" description="Helical" evidence="1">
    <location>
        <begin position="242"/>
        <end position="263"/>
    </location>
</feature>
<name>A0ABR1G464_AURAN</name>
<feature type="transmembrane region" description="Helical" evidence="1">
    <location>
        <begin position="189"/>
        <end position="209"/>
    </location>
</feature>
<protein>
    <submittedName>
        <fullName evidence="2">Uncharacterized protein</fullName>
    </submittedName>
</protein>
<evidence type="ECO:0000313" key="2">
    <source>
        <dbReference type="EMBL" id="KAK7247909.1"/>
    </source>
</evidence>
<comment type="caution">
    <text evidence="2">The sequence shown here is derived from an EMBL/GenBank/DDBJ whole genome shotgun (WGS) entry which is preliminary data.</text>
</comment>
<feature type="transmembrane region" description="Helical" evidence="1">
    <location>
        <begin position="403"/>
        <end position="425"/>
    </location>
</feature>
<dbReference type="Proteomes" id="UP001363151">
    <property type="component" value="Unassembled WGS sequence"/>
</dbReference>
<organism evidence="2 3">
    <name type="scientific">Aureococcus anophagefferens</name>
    <name type="common">Harmful bloom alga</name>
    <dbReference type="NCBI Taxonomy" id="44056"/>
    <lineage>
        <taxon>Eukaryota</taxon>
        <taxon>Sar</taxon>
        <taxon>Stramenopiles</taxon>
        <taxon>Ochrophyta</taxon>
        <taxon>Pelagophyceae</taxon>
        <taxon>Pelagomonadales</taxon>
        <taxon>Pelagomonadaceae</taxon>
        <taxon>Aureococcus</taxon>
    </lineage>
</organism>
<dbReference type="EMBL" id="JBBJCI010000124">
    <property type="protein sequence ID" value="KAK7247909.1"/>
    <property type="molecule type" value="Genomic_DNA"/>
</dbReference>